<dbReference type="Pfam" id="PF03047">
    <property type="entry name" value="ComC"/>
    <property type="match status" value="1"/>
</dbReference>
<gene>
    <name evidence="7" type="ORF">ACFOW7_21870</name>
</gene>
<evidence type="ECO:0000256" key="6">
    <source>
        <dbReference type="SAM" id="MobiDB-lite"/>
    </source>
</evidence>
<keyword evidence="4" id="KW-0588">Pheromone</keyword>
<evidence type="ECO:0000256" key="1">
    <source>
        <dbReference type="ARBA" id="ARBA00002667"/>
    </source>
</evidence>
<organism evidence="7 8">
    <name type="scientific">Chitinimonas lacunae</name>
    <dbReference type="NCBI Taxonomy" id="1963018"/>
    <lineage>
        <taxon>Bacteria</taxon>
        <taxon>Pseudomonadati</taxon>
        <taxon>Pseudomonadota</taxon>
        <taxon>Betaproteobacteria</taxon>
        <taxon>Neisseriales</taxon>
        <taxon>Chitinibacteraceae</taxon>
        <taxon>Chitinimonas</taxon>
    </lineage>
</organism>
<sequence>MSKKQFIELSTEELEAVTGGSGEAIIASNTEDEQKKRFVPITAASAPSLGGGMSDSGPVRGT</sequence>
<dbReference type="InterPro" id="IPR004288">
    <property type="entry name" value="Competence_ComC"/>
</dbReference>
<dbReference type="Proteomes" id="UP001595791">
    <property type="component" value="Unassembled WGS sequence"/>
</dbReference>
<feature type="region of interest" description="Disordered" evidence="6">
    <location>
        <begin position="42"/>
        <end position="62"/>
    </location>
</feature>
<proteinExistence type="inferred from homology"/>
<evidence type="ECO:0000313" key="8">
    <source>
        <dbReference type="Proteomes" id="UP001595791"/>
    </source>
</evidence>
<keyword evidence="5" id="KW-0178">Competence</keyword>
<evidence type="ECO:0000256" key="3">
    <source>
        <dbReference type="ARBA" id="ARBA00022525"/>
    </source>
</evidence>
<evidence type="ECO:0000256" key="2">
    <source>
        <dbReference type="ARBA" id="ARBA00009039"/>
    </source>
</evidence>
<comment type="caution">
    <text evidence="7">The sequence shown here is derived from an EMBL/GenBank/DDBJ whole genome shotgun (WGS) entry which is preliminary data.</text>
</comment>
<dbReference type="InterPro" id="IPR010133">
    <property type="entry name" value="Bacteriocin_signal_seq"/>
</dbReference>
<dbReference type="RefSeq" id="WP_378168723.1">
    <property type="nucleotide sequence ID" value="NZ_JBHSBU010000004.1"/>
</dbReference>
<dbReference type="NCBIfam" id="TIGR01847">
    <property type="entry name" value="bacteriocin_sig"/>
    <property type="match status" value="1"/>
</dbReference>
<dbReference type="EMBL" id="JBHSBU010000004">
    <property type="protein sequence ID" value="MFC4161988.1"/>
    <property type="molecule type" value="Genomic_DNA"/>
</dbReference>
<keyword evidence="8" id="KW-1185">Reference proteome</keyword>
<evidence type="ECO:0000313" key="7">
    <source>
        <dbReference type="EMBL" id="MFC4161988.1"/>
    </source>
</evidence>
<comment type="function">
    <text evidence="1">Acts as a pheromone, induces cells to develop competence for genetic transformation.</text>
</comment>
<evidence type="ECO:0000256" key="4">
    <source>
        <dbReference type="ARBA" id="ARBA00023044"/>
    </source>
</evidence>
<name>A0ABV8MUJ7_9NEIS</name>
<reference evidence="8" key="1">
    <citation type="journal article" date="2019" name="Int. J. Syst. Evol. Microbiol.">
        <title>The Global Catalogue of Microorganisms (GCM) 10K type strain sequencing project: providing services to taxonomists for standard genome sequencing and annotation.</title>
        <authorList>
            <consortium name="The Broad Institute Genomics Platform"/>
            <consortium name="The Broad Institute Genome Sequencing Center for Infectious Disease"/>
            <person name="Wu L."/>
            <person name="Ma J."/>
        </authorList>
    </citation>
    <scope>NUCLEOTIDE SEQUENCE [LARGE SCALE GENOMIC DNA]</scope>
    <source>
        <strain evidence="8">LMG 29894</strain>
    </source>
</reference>
<accession>A0ABV8MUJ7</accession>
<keyword evidence="3" id="KW-0964">Secreted</keyword>
<protein>
    <submittedName>
        <fullName evidence="7">ComC/BlpC family leader-containing pheromone/bacteriocin</fullName>
    </submittedName>
</protein>
<evidence type="ECO:0000256" key="5">
    <source>
        <dbReference type="ARBA" id="ARBA00023287"/>
    </source>
</evidence>
<comment type="similarity">
    <text evidence="2">Belongs to the ComC family.</text>
</comment>